<feature type="domain" description="Glycosyl transferase family 1" evidence="2">
    <location>
        <begin position="198"/>
        <end position="329"/>
    </location>
</feature>
<dbReference type="PANTHER" id="PTHR46401:SF2">
    <property type="entry name" value="GLYCOSYLTRANSFERASE WBBK-RELATED"/>
    <property type="match status" value="1"/>
</dbReference>
<dbReference type="PANTHER" id="PTHR46401">
    <property type="entry name" value="GLYCOSYLTRANSFERASE WBBK-RELATED"/>
    <property type="match status" value="1"/>
</dbReference>
<dbReference type="InterPro" id="IPR028098">
    <property type="entry name" value="Glyco_trans_4-like_N"/>
</dbReference>
<dbReference type="RefSeq" id="WP_166429302.1">
    <property type="nucleotide sequence ID" value="NZ_JARKNN010000001.1"/>
</dbReference>
<feature type="domain" description="Glycosyltransferase subfamily 4-like N-terminal" evidence="3">
    <location>
        <begin position="90"/>
        <end position="179"/>
    </location>
</feature>
<dbReference type="GO" id="GO:0016757">
    <property type="term" value="F:glycosyltransferase activity"/>
    <property type="evidence" value="ECO:0007669"/>
    <property type="project" value="InterPro"/>
</dbReference>
<dbReference type="CAZy" id="GT4">
    <property type="family name" value="Glycosyltransferase Family 4"/>
</dbReference>
<dbReference type="EMBL" id="EU296406">
    <property type="protein sequence ID" value="ACD37028.1"/>
    <property type="molecule type" value="Genomic_DNA"/>
</dbReference>
<dbReference type="GO" id="GO:0009103">
    <property type="term" value="P:lipopolysaccharide biosynthetic process"/>
    <property type="evidence" value="ECO:0007669"/>
    <property type="project" value="TreeGrafter"/>
</dbReference>
<proteinExistence type="predicted"/>
<evidence type="ECO:0000259" key="3">
    <source>
        <dbReference type="Pfam" id="PF13439"/>
    </source>
</evidence>
<dbReference type="CDD" id="cd03809">
    <property type="entry name" value="GT4_MtfB-like"/>
    <property type="match status" value="1"/>
</dbReference>
<keyword evidence="1" id="KW-0808">Transferase</keyword>
<evidence type="ECO:0000259" key="2">
    <source>
        <dbReference type="Pfam" id="PF00534"/>
    </source>
</evidence>
<evidence type="ECO:0000256" key="1">
    <source>
        <dbReference type="ARBA" id="ARBA00022679"/>
    </source>
</evidence>
<dbReference type="SUPFAM" id="SSF53756">
    <property type="entry name" value="UDP-Glycosyltransferase/glycogen phosphorylase"/>
    <property type="match status" value="1"/>
</dbReference>
<name>B5L3U4_SHIBO</name>
<evidence type="ECO:0000313" key="4">
    <source>
        <dbReference type="EMBL" id="ACD37028.1"/>
    </source>
</evidence>
<dbReference type="Pfam" id="PF13439">
    <property type="entry name" value="Glyco_transf_4"/>
    <property type="match status" value="1"/>
</dbReference>
<dbReference type="Pfam" id="PF00534">
    <property type="entry name" value="Glycos_transf_1"/>
    <property type="match status" value="1"/>
</dbReference>
<sequence>MKKRILINLLSFSEEKYYGVGVYFRDVAIKSINRVIEELECEICILYLAHIPIQKMFTFSKNENIKYIPVKKINSKLTRVFYEQIMLPLYHRDYDVIYSPNNINPLILAFSKKSIITIHDLLPFKRKNRFSLLQRQYLKLFTYLSAKFAYKIITVSNYSKMEIMRLLGTSGDKVIVTYNTLPNIHIENPSINCWINCKYFFSVGALQSDKQYDLMIKAFYKFIQMDEQYKDYKLLIAGGDLGAKKSLCNLIDEFNLTGKVILLGYISELEKNSLYSSCTASLLLGKSEGFGIPVIESMFHNKPVIVSDLGALPEIVGDAGIVVNSNLNDLTNAMVNVCNLNLSEKVFKHELDRFESEKQIECLTSVIKKAIS</sequence>
<dbReference type="InterPro" id="IPR001296">
    <property type="entry name" value="Glyco_trans_1"/>
</dbReference>
<dbReference type="AlphaFoldDB" id="B5L3U4"/>
<organism evidence="4">
    <name type="scientific">Shigella boydii</name>
    <dbReference type="NCBI Taxonomy" id="621"/>
    <lineage>
        <taxon>Bacteria</taxon>
        <taxon>Pseudomonadati</taxon>
        <taxon>Pseudomonadota</taxon>
        <taxon>Gammaproteobacteria</taxon>
        <taxon>Enterobacterales</taxon>
        <taxon>Enterobacteriaceae</taxon>
        <taxon>Shigella</taxon>
    </lineage>
</organism>
<gene>
    <name evidence="4" type="primary">wfdY</name>
</gene>
<accession>B5L3U4</accession>
<dbReference type="Gene3D" id="3.40.50.2000">
    <property type="entry name" value="Glycogen Phosphorylase B"/>
    <property type="match status" value="2"/>
</dbReference>
<reference evidence="4" key="1">
    <citation type="journal article" date="2008" name="FEMS Microbiol. Rev.">
        <title>Structure and genetics of Shigella O antigens.</title>
        <authorList>
            <person name="Liu B."/>
            <person name="Knirel Y.A."/>
            <person name="Feng L."/>
            <person name="Perepelov A.V."/>
            <person name="Senchenkova S.N."/>
            <person name="Wang Q."/>
            <person name="Reeves P.R."/>
            <person name="Wang L."/>
        </authorList>
    </citation>
    <scope>NUCLEOTIDE SEQUENCE</scope>
</reference>
<protein>
    <submittedName>
        <fullName evidence="4">WfdY</fullName>
    </submittedName>
</protein>